<dbReference type="UniPathway" id="UPA00196"/>
<dbReference type="GO" id="GO:0005789">
    <property type="term" value="C:endoplasmic reticulum membrane"/>
    <property type="evidence" value="ECO:0007669"/>
    <property type="project" value="UniProtKB-SubCell"/>
</dbReference>
<evidence type="ECO:0000256" key="10">
    <source>
        <dbReference type="ARBA" id="ARBA00023136"/>
    </source>
</evidence>
<comment type="caution">
    <text evidence="11">Lacks conserved residue(s) required for the propagation of feature annotation.</text>
</comment>
<evidence type="ECO:0000256" key="9">
    <source>
        <dbReference type="ARBA" id="ARBA00022989"/>
    </source>
</evidence>
<accession>U6MXT4</accession>
<dbReference type="GO" id="GO:1990529">
    <property type="term" value="C:glycosylphosphatidylinositol-mannosyltransferase I complex"/>
    <property type="evidence" value="ECO:0007669"/>
    <property type="project" value="TreeGrafter"/>
</dbReference>
<dbReference type="GO" id="GO:0004376">
    <property type="term" value="F:GPI mannosyltransferase activity"/>
    <property type="evidence" value="ECO:0007669"/>
    <property type="project" value="InterPro"/>
</dbReference>
<evidence type="ECO:0000256" key="5">
    <source>
        <dbReference type="ARBA" id="ARBA00022676"/>
    </source>
</evidence>
<keyword evidence="10 11" id="KW-0472">Membrane</keyword>
<evidence type="ECO:0000256" key="11">
    <source>
        <dbReference type="RuleBase" id="RU365064"/>
    </source>
</evidence>
<dbReference type="Proteomes" id="UP000030754">
    <property type="component" value="Unassembled WGS sequence"/>
</dbReference>
<comment type="function">
    <text evidence="11">Catalytic subunit of the glycosylphosphatidylinositol-mannosyltransferase I complex which catalyzes the transfer of the first mannose, via an alpha-1,4 bond from a dolichol-phosphate-mannose (Dol-P-Man) to the glucosaminyl acyl phosphatidylinositol (GlcN-(acyl)PI) intermediate to generate alpha-D-Man-(1-&gt;4)-alpha-D-GlcN-(1-&gt;6)-(1-radyl,2-acyl-sn-glycero-3-phospho)-2-acyl-inositol and participates in the sixth step of the glycosylphosphatidylinositol-anchor biosynthesis.</text>
</comment>
<dbReference type="GeneID" id="25476378"/>
<keyword evidence="7 11" id="KW-0812">Transmembrane</keyword>
<feature type="transmembrane region" description="Helical" evidence="11">
    <location>
        <begin position="204"/>
        <end position="227"/>
    </location>
</feature>
<organism evidence="12 13">
    <name type="scientific">Eimeria necatrix</name>
    <dbReference type="NCBI Taxonomy" id="51315"/>
    <lineage>
        <taxon>Eukaryota</taxon>
        <taxon>Sar</taxon>
        <taxon>Alveolata</taxon>
        <taxon>Apicomplexa</taxon>
        <taxon>Conoidasida</taxon>
        <taxon>Coccidia</taxon>
        <taxon>Eucoccidiorida</taxon>
        <taxon>Eimeriorina</taxon>
        <taxon>Eimeriidae</taxon>
        <taxon>Eimeria</taxon>
    </lineage>
</organism>
<keyword evidence="6 11" id="KW-0808">Transferase</keyword>
<evidence type="ECO:0000313" key="12">
    <source>
        <dbReference type="EMBL" id="CDJ69022.1"/>
    </source>
</evidence>
<dbReference type="InterPro" id="IPR007704">
    <property type="entry name" value="PIG-M"/>
</dbReference>
<feature type="transmembrane region" description="Helical" evidence="11">
    <location>
        <begin position="371"/>
        <end position="390"/>
    </location>
</feature>
<evidence type="ECO:0000256" key="8">
    <source>
        <dbReference type="ARBA" id="ARBA00022824"/>
    </source>
</evidence>
<dbReference type="EC" id="2.4.1.-" evidence="11"/>
<comment type="pathway">
    <text evidence="2 11">Glycolipid biosynthesis; glycosylphosphatidylinositol-anchor biosynthesis.</text>
</comment>
<evidence type="ECO:0000256" key="2">
    <source>
        <dbReference type="ARBA" id="ARBA00004687"/>
    </source>
</evidence>
<keyword evidence="13" id="KW-1185">Reference proteome</keyword>
<dbReference type="GO" id="GO:0051751">
    <property type="term" value="F:alpha-1,4-mannosyltransferase activity"/>
    <property type="evidence" value="ECO:0007669"/>
    <property type="project" value="InterPro"/>
</dbReference>
<keyword evidence="8 11" id="KW-0256">Endoplasmic reticulum</keyword>
<dbReference type="AlphaFoldDB" id="U6MXT4"/>
<keyword evidence="4 11" id="KW-0337">GPI-anchor biosynthesis</keyword>
<feature type="transmembrane region" description="Helical" evidence="11">
    <location>
        <begin position="282"/>
        <end position="303"/>
    </location>
</feature>
<name>U6MXT4_9EIME</name>
<comment type="similarity">
    <text evidence="3 11">Belongs to the PIGM family.</text>
</comment>
<gene>
    <name evidence="12" type="ORF">ENH_00062400</name>
</gene>
<proteinExistence type="inferred from homology"/>
<feature type="transmembrane region" description="Helical" evidence="11">
    <location>
        <begin position="433"/>
        <end position="453"/>
    </location>
</feature>
<evidence type="ECO:0000256" key="1">
    <source>
        <dbReference type="ARBA" id="ARBA00004477"/>
    </source>
</evidence>
<dbReference type="PANTHER" id="PTHR12886:SF0">
    <property type="entry name" value="GPI MANNOSYLTRANSFERASE 1"/>
    <property type="match status" value="1"/>
</dbReference>
<comment type="subcellular location">
    <subcellularLocation>
        <location evidence="1 11">Endoplasmic reticulum membrane</location>
        <topology evidence="1 11">Multi-pass membrane protein</topology>
    </subcellularLocation>
</comment>
<evidence type="ECO:0000256" key="6">
    <source>
        <dbReference type="ARBA" id="ARBA00022679"/>
    </source>
</evidence>
<dbReference type="EMBL" id="HG725638">
    <property type="protein sequence ID" value="CDJ69022.1"/>
    <property type="molecule type" value="Genomic_DNA"/>
</dbReference>
<protein>
    <recommendedName>
        <fullName evidence="11">GPI mannosyltransferase 1</fullName>
        <ecNumber evidence="11">2.4.1.-</ecNumber>
    </recommendedName>
    <alternativeName>
        <fullName evidence="11">GPI mannosyltransferase I</fullName>
    </alternativeName>
</protein>
<feature type="transmembrane region" description="Helical" evidence="11">
    <location>
        <begin position="247"/>
        <end position="270"/>
    </location>
</feature>
<reference evidence="12" key="2">
    <citation type="submission" date="2013-10" db="EMBL/GenBank/DDBJ databases">
        <authorList>
            <person name="Aslett M."/>
        </authorList>
    </citation>
    <scope>NUCLEOTIDE SEQUENCE [LARGE SCALE GENOMIC DNA]</scope>
    <source>
        <strain evidence="12">Houghton</strain>
    </source>
</reference>
<dbReference type="VEuPathDB" id="ToxoDB:ENH_00062400"/>
<dbReference type="Pfam" id="PF05007">
    <property type="entry name" value="Mannosyl_trans"/>
    <property type="match status" value="2"/>
</dbReference>
<keyword evidence="5 11" id="KW-0328">Glycosyltransferase</keyword>
<keyword evidence="9 11" id="KW-1133">Transmembrane helix</keyword>
<dbReference type="PANTHER" id="PTHR12886">
    <property type="entry name" value="PIG-M MANNOSYLTRANSFERASE"/>
    <property type="match status" value="1"/>
</dbReference>
<dbReference type="GO" id="GO:0006506">
    <property type="term" value="P:GPI anchor biosynthetic process"/>
    <property type="evidence" value="ECO:0007669"/>
    <property type="project" value="UniProtKB-UniPathway"/>
</dbReference>
<feature type="transmembrane region" description="Helical" evidence="11">
    <location>
        <begin position="402"/>
        <end position="421"/>
    </location>
</feature>
<evidence type="ECO:0000313" key="13">
    <source>
        <dbReference type="Proteomes" id="UP000030754"/>
    </source>
</evidence>
<dbReference type="RefSeq" id="XP_013437489.1">
    <property type="nucleotide sequence ID" value="XM_013582035.1"/>
</dbReference>
<dbReference type="OrthoDB" id="1741594at2759"/>
<sequence length="485" mass="54776">MPIVSRPEHTSPEQYLVLVFQVLRLRVVTAALRSVDVKFTDVDYKVYTDAAAHVLKGGSPYQRHTYRYSPLVAYLCLPNLLGCPFFGKLLFCCVDLAIALLIEKGLWRIHEERQQGRQEKGGSTRGRRHSNDVSVAENMNSNISKSSSSSGEYPVHTFLLPWFCWLIHPVVATVSARGNADAIPCLFVLLTVDAVRSQRLMLSAVLYCLAVHVKLYPVIYGVPILLYMQKGEIPVYLTSLPHRPKGFLRQLFWGLVSAPVAALLLPFRACCFLLRNMGRRQWAFGLLSVFSCFAIGSLFYHFYGFPFVFESYLYHATRSDHRHNLSLFFYLLYLDSLAPLKTVTFVALNKVCTTQASCTAFTKLFRGEVLGFRPLYFLWWLCLLPFAVAATDLKKKTITQAFVAMAVFQLACLLWLFFGYQLEFEGKPVFLELMFASAIFTLSQLGLVVFFVLKIRSNDAGEKAKSSCVDFAGAAEVAALERKQV</sequence>
<evidence type="ECO:0000256" key="4">
    <source>
        <dbReference type="ARBA" id="ARBA00022502"/>
    </source>
</evidence>
<evidence type="ECO:0000256" key="3">
    <source>
        <dbReference type="ARBA" id="ARBA00011071"/>
    </source>
</evidence>
<reference evidence="12" key="1">
    <citation type="submission" date="2013-10" db="EMBL/GenBank/DDBJ databases">
        <title>Genomic analysis of the causative agents of coccidiosis in chickens.</title>
        <authorList>
            <person name="Reid A.J."/>
            <person name="Blake D."/>
            <person name="Billington K."/>
            <person name="Browne H."/>
            <person name="Dunn M."/>
            <person name="Hung S."/>
            <person name="Kawahara F."/>
            <person name="Miranda-Saavedra D."/>
            <person name="Mourier T."/>
            <person name="Nagra H."/>
            <person name="Otto T.D."/>
            <person name="Rawlings N."/>
            <person name="Sanchez A."/>
            <person name="Sanders M."/>
            <person name="Subramaniam C."/>
            <person name="Tay Y."/>
            <person name="Dear P."/>
            <person name="Doerig C."/>
            <person name="Gruber A."/>
            <person name="Parkinson J."/>
            <person name="Shirley M."/>
            <person name="Wan K.L."/>
            <person name="Berriman M."/>
            <person name="Tomley F."/>
            <person name="Pain A."/>
        </authorList>
    </citation>
    <scope>NUCLEOTIDE SEQUENCE [LARGE SCALE GENOMIC DNA]</scope>
    <source>
        <strain evidence="12">Houghton</strain>
    </source>
</reference>
<evidence type="ECO:0000256" key="7">
    <source>
        <dbReference type="ARBA" id="ARBA00022692"/>
    </source>
</evidence>